<evidence type="ECO:0000313" key="1">
    <source>
        <dbReference type="EMBL" id="KGN91724.1"/>
    </source>
</evidence>
<proteinExistence type="predicted"/>
<sequence>MSLFEWDAVKRSYTFPFQREDKNHLAQRDRNFPGKRSDKCVILWNNTEIASQSQTIFVLLKRNTGFIKWIK</sequence>
<evidence type="ECO:0000313" key="2">
    <source>
        <dbReference type="Proteomes" id="UP000030101"/>
    </source>
</evidence>
<keyword evidence="2" id="KW-1185">Reference proteome</keyword>
<gene>
    <name evidence="1" type="ORF">HQ43_06395</name>
</gene>
<comment type="caution">
    <text evidence="1">The sequence shown here is derived from an EMBL/GenBank/DDBJ whole genome shotgun (WGS) entry which is preliminary data.</text>
</comment>
<name>A0ABR4XJU6_9PORP</name>
<dbReference type="Proteomes" id="UP000030101">
    <property type="component" value="Unassembled WGS sequence"/>
</dbReference>
<accession>A0ABR4XJU6</accession>
<dbReference type="EMBL" id="JQZV01000013">
    <property type="protein sequence ID" value="KGN91724.1"/>
    <property type="molecule type" value="Genomic_DNA"/>
</dbReference>
<protein>
    <submittedName>
        <fullName evidence="1">Uncharacterized protein</fullName>
    </submittedName>
</protein>
<reference evidence="1 2" key="1">
    <citation type="submission" date="2014-08" db="EMBL/GenBank/DDBJ databases">
        <title>Porphyromonas canoris strain:OH2762 Genome sequencing.</title>
        <authorList>
            <person name="Wallis C."/>
            <person name="Deusch O."/>
            <person name="O'Flynn C."/>
            <person name="Davis I."/>
            <person name="Jospin G."/>
            <person name="Darling A.E."/>
            <person name="Coil D.A."/>
            <person name="Alexiev A."/>
            <person name="Horsfall A."/>
            <person name="Kirkwood N."/>
            <person name="Harris S."/>
            <person name="Eisen J.A."/>
        </authorList>
    </citation>
    <scope>NUCLEOTIDE SEQUENCE [LARGE SCALE GENOMIC DNA]</scope>
    <source>
        <strain evidence="2">COT-108 OH2762</strain>
    </source>
</reference>
<organism evidence="1 2">
    <name type="scientific">Porphyromonas canoris</name>
    <dbReference type="NCBI Taxonomy" id="36875"/>
    <lineage>
        <taxon>Bacteria</taxon>
        <taxon>Pseudomonadati</taxon>
        <taxon>Bacteroidota</taxon>
        <taxon>Bacteroidia</taxon>
        <taxon>Bacteroidales</taxon>
        <taxon>Porphyromonadaceae</taxon>
        <taxon>Porphyromonas</taxon>
    </lineage>
</organism>